<dbReference type="GO" id="GO:0005829">
    <property type="term" value="C:cytosol"/>
    <property type="evidence" value="ECO:0007669"/>
    <property type="project" value="TreeGrafter"/>
</dbReference>
<dbReference type="GO" id="GO:0008237">
    <property type="term" value="F:metallopeptidase activity"/>
    <property type="evidence" value="ECO:0007669"/>
    <property type="project" value="UniProtKB-KW"/>
</dbReference>
<dbReference type="InterPro" id="IPR045569">
    <property type="entry name" value="Metalloprtase-TldD/E_C"/>
</dbReference>
<dbReference type="InterPro" id="IPR036059">
    <property type="entry name" value="TldD/PmbA_sf"/>
</dbReference>
<dbReference type="Pfam" id="PF01523">
    <property type="entry name" value="PmbA_TldD_1st"/>
    <property type="match status" value="2"/>
</dbReference>
<evidence type="ECO:0000259" key="5">
    <source>
        <dbReference type="Pfam" id="PF01523"/>
    </source>
</evidence>
<dbReference type="Gene3D" id="3.30.2290.10">
    <property type="entry name" value="PmbA/TldD superfamily"/>
    <property type="match status" value="2"/>
</dbReference>
<organism evidence="8 9">
    <name type="scientific">Geodia barretti</name>
    <name type="common">Barrett's horny sponge</name>
    <dbReference type="NCBI Taxonomy" id="519541"/>
    <lineage>
        <taxon>Eukaryota</taxon>
        <taxon>Metazoa</taxon>
        <taxon>Porifera</taxon>
        <taxon>Demospongiae</taxon>
        <taxon>Heteroscleromorpha</taxon>
        <taxon>Tetractinellida</taxon>
        <taxon>Astrophorina</taxon>
        <taxon>Geodiidae</taxon>
        <taxon>Geodia</taxon>
    </lineage>
</organism>
<name>A0AA35TAT8_GEOBA</name>
<feature type="domain" description="Metalloprotease TldD/E C-terminal" evidence="6">
    <location>
        <begin position="699"/>
        <end position="921"/>
    </location>
</feature>
<reference evidence="8" key="1">
    <citation type="submission" date="2023-03" db="EMBL/GenBank/DDBJ databases">
        <authorList>
            <person name="Steffen K."/>
            <person name="Cardenas P."/>
        </authorList>
    </citation>
    <scope>NUCLEOTIDE SEQUENCE</scope>
</reference>
<comment type="similarity">
    <text evidence="1">Belongs to the peptidase U62 family.</text>
</comment>
<feature type="domain" description="Metalloprotease TldD/E N-terminal" evidence="5">
    <location>
        <begin position="504"/>
        <end position="568"/>
    </location>
</feature>
<feature type="domain" description="Metalloprotease TldD/E central" evidence="7">
    <location>
        <begin position="628"/>
        <end position="690"/>
    </location>
</feature>
<evidence type="ECO:0000313" key="8">
    <source>
        <dbReference type="EMBL" id="CAI8044578.1"/>
    </source>
</evidence>
<comment type="caution">
    <text evidence="8">The sequence shown here is derived from an EMBL/GenBank/DDBJ whole genome shotgun (WGS) entry which is preliminary data.</text>
</comment>
<dbReference type="Proteomes" id="UP001174909">
    <property type="component" value="Unassembled WGS sequence"/>
</dbReference>
<dbReference type="SUPFAM" id="SSF111283">
    <property type="entry name" value="Putative modulator of DNA gyrase, PmbA/TldD"/>
    <property type="match status" value="2"/>
</dbReference>
<keyword evidence="2" id="KW-0645">Protease</keyword>
<dbReference type="InterPro" id="IPR002510">
    <property type="entry name" value="Metalloprtase-TldD/E_N"/>
</dbReference>
<feature type="domain" description="Metalloprotease TldD/E C-terminal" evidence="6">
    <location>
        <begin position="240"/>
        <end position="421"/>
    </location>
</feature>
<accession>A0AA35TAT8</accession>
<evidence type="ECO:0000313" key="9">
    <source>
        <dbReference type="Proteomes" id="UP001174909"/>
    </source>
</evidence>
<dbReference type="Pfam" id="PF19289">
    <property type="entry name" value="PmbA_TldD_3rd"/>
    <property type="match status" value="2"/>
</dbReference>
<feature type="domain" description="Metalloprotease TldD/E central" evidence="7">
    <location>
        <begin position="114"/>
        <end position="226"/>
    </location>
</feature>
<keyword evidence="4 8" id="KW-0482">Metalloprotease</keyword>
<proteinExistence type="inferred from homology"/>
<evidence type="ECO:0000259" key="6">
    <source>
        <dbReference type="Pfam" id="PF19289"/>
    </source>
</evidence>
<protein>
    <submittedName>
        <fullName evidence="8">Metalloprotease MJ0996</fullName>
    </submittedName>
</protein>
<dbReference type="FunFam" id="3.30.2290.10:FF:000003">
    <property type="entry name" value="Zinc-dependent protease, TldD/PmbA family"/>
    <property type="match status" value="1"/>
</dbReference>
<dbReference type="EMBL" id="CASHTH010003403">
    <property type="protein sequence ID" value="CAI8044578.1"/>
    <property type="molecule type" value="Genomic_DNA"/>
</dbReference>
<dbReference type="InterPro" id="IPR045570">
    <property type="entry name" value="Metalloprtase-TldD/E_cen_dom"/>
</dbReference>
<sequence>MDSLIARALDTAAARGATYVDARMVETAQERYSVRTGVVDVISNDESVGMGVRVVVNGAWGFASTNTMTAEAVDRAAALAVEIAKASATSGGPKVELGPPVTSRGVYTTPVEVDPFSIAPEEKLALLLDTDERMARVEGISARTGNLIFIRERKAFASSEGANVEQTIYEAGGGIQATAVGSGEVQRRSYPQSMGRQQGCAGWEYVRDFDLTGNAERVASEAVALLTADRCPSDITTTLIIGGSQVGLQIHESCGHAIELDRVLGSEAAYAGTSFLTTEKLRDFRYGSEQVNITADSIRLPGLGSFGWDDEGVPAQSTPVVEAGRFVGYLMSRETAATLGLESNGTMRASSWNRLPLIRMTNVSLEPGEWELDDLIADTDDGIFVDMNRSWSIDDRRYNFQFGTEVGYEIKNGKLGPAAAQLHLHRHHAGVLELLRRRVQRQPLDHVGNAQLRQGAAGPDRPHRTWCRPGPLPQRARGGNAMIGEDAALNLLERALSLSTAQEADVYLSSQDLGLTRFAGNAIHQNVSHSNVTLNIRAVEGKRVGRATTNDTSDDGIRRAMEAARRNALLMPEDPAFPGLPEPQAVPRVASWDESAATCSPLTRAQMVNEVCRQGAAEGLDTAGACRTGVHEIAVVSSRGTRAYHAGTFAGLIITTRSDTSAGWAKGGSWRLEEIDYPALAREAVDKAVRGRDPQPITPGEYTVVLDHYAVDDILEALSLYGMGAQAVQEGRSWMCDLQGKRAMSQPVSIWDDGGALDGWPMPFDVEGVPRQRMELVENGVVNGPVHNTYTAAQDGVQSTGHQQYFTGPPIASNLFMRPGSSSVEELIASTERGLYITRFFYTRLSHNRGCVMTGMTRDGTFLIEDGELRHPVKDLRFTQSYVDALAGVEGVGDEAKLVLNEVGFATRVPAVKLASFNFTGVTV</sequence>
<feature type="domain" description="Metalloprotease TldD/E N-terminal" evidence="5">
    <location>
        <begin position="20"/>
        <end position="84"/>
    </location>
</feature>
<evidence type="ECO:0000259" key="7">
    <source>
        <dbReference type="Pfam" id="PF19290"/>
    </source>
</evidence>
<dbReference type="PANTHER" id="PTHR30624:SF10">
    <property type="entry name" value="CONSERVED PROTEIN"/>
    <property type="match status" value="1"/>
</dbReference>
<evidence type="ECO:0000256" key="2">
    <source>
        <dbReference type="ARBA" id="ARBA00022670"/>
    </source>
</evidence>
<dbReference type="AlphaFoldDB" id="A0AA35TAT8"/>
<evidence type="ECO:0000256" key="3">
    <source>
        <dbReference type="ARBA" id="ARBA00022801"/>
    </source>
</evidence>
<dbReference type="Pfam" id="PF19290">
    <property type="entry name" value="PmbA_TldD_2nd"/>
    <property type="match status" value="2"/>
</dbReference>
<keyword evidence="3" id="KW-0378">Hydrolase</keyword>
<evidence type="ECO:0000256" key="4">
    <source>
        <dbReference type="ARBA" id="ARBA00023049"/>
    </source>
</evidence>
<dbReference type="PANTHER" id="PTHR30624">
    <property type="entry name" value="UNCHARACTERIZED PROTEIN TLDD AND PMBA"/>
    <property type="match status" value="1"/>
</dbReference>
<dbReference type="InterPro" id="IPR035068">
    <property type="entry name" value="TldD/PmbA_N"/>
</dbReference>
<dbReference type="InterPro" id="IPR051463">
    <property type="entry name" value="Peptidase_U62_metallo"/>
</dbReference>
<evidence type="ECO:0000256" key="1">
    <source>
        <dbReference type="ARBA" id="ARBA00005836"/>
    </source>
</evidence>
<keyword evidence="9" id="KW-1185">Reference proteome</keyword>
<dbReference type="GO" id="GO:0006508">
    <property type="term" value="P:proteolysis"/>
    <property type="evidence" value="ECO:0007669"/>
    <property type="project" value="UniProtKB-KW"/>
</dbReference>
<gene>
    <name evidence="8" type="ORF">GBAR_LOCUS24707</name>
</gene>